<evidence type="ECO:0000259" key="5">
    <source>
        <dbReference type="Pfam" id="PF01656"/>
    </source>
</evidence>
<dbReference type="CDD" id="cd01750">
    <property type="entry name" value="GATase1_CobQ"/>
    <property type="match status" value="1"/>
</dbReference>
<dbReference type="PATRIC" id="fig|36849.3.peg.3605"/>
<dbReference type="NCBIfam" id="TIGR00313">
    <property type="entry name" value="cobQ"/>
    <property type="match status" value="1"/>
</dbReference>
<evidence type="ECO:0000256" key="2">
    <source>
        <dbReference type="ARBA" id="ARBA00022573"/>
    </source>
</evidence>
<dbReference type="GO" id="GO:0015420">
    <property type="term" value="F:ABC-type vitamin B12 transporter activity"/>
    <property type="evidence" value="ECO:0007669"/>
    <property type="project" value="UniProtKB-UniRule"/>
</dbReference>
<comment type="function">
    <text evidence="4">Catalyzes amidations at positions B, D, E, and G on adenosylcobyrinic A,C-diamide. NH(2) groups are provided by glutamine, and one molecule of ATP is hydrogenolyzed for each amidation.</text>
</comment>
<dbReference type="Pfam" id="PF07685">
    <property type="entry name" value="GATase_3"/>
    <property type="match status" value="1"/>
</dbReference>
<keyword evidence="3 4" id="KW-0315">Glutamine amidotransferase</keyword>
<dbReference type="Gene3D" id="3.40.50.300">
    <property type="entry name" value="P-loop containing nucleotide triphosphate hydrolases"/>
    <property type="match status" value="1"/>
</dbReference>
<dbReference type="STRING" id="36849.OXPF_34040"/>
<dbReference type="InterPro" id="IPR002586">
    <property type="entry name" value="CobQ/CobB/MinD/ParA_Nub-bd_dom"/>
</dbReference>
<proteinExistence type="inferred from homology"/>
<evidence type="ECO:0000256" key="1">
    <source>
        <dbReference type="ARBA" id="ARBA00004953"/>
    </source>
</evidence>
<dbReference type="CDD" id="cd05389">
    <property type="entry name" value="CobQ_N"/>
    <property type="match status" value="1"/>
</dbReference>
<dbReference type="SUPFAM" id="SSF52540">
    <property type="entry name" value="P-loop containing nucleoside triphosphate hydrolases"/>
    <property type="match status" value="1"/>
</dbReference>
<feature type="active site" evidence="4">
    <location>
        <position position="427"/>
    </location>
</feature>
<dbReference type="PROSITE" id="PS51274">
    <property type="entry name" value="GATASE_COBBQ"/>
    <property type="match status" value="1"/>
</dbReference>
<comment type="pathway">
    <text evidence="1 4">Cofactor biosynthesis; adenosylcobalamin biosynthesis.</text>
</comment>
<reference evidence="7 8" key="1">
    <citation type="submission" date="2015-09" db="EMBL/GenBank/DDBJ databases">
        <title>Genome sequence of Oxobacter pfennigii DSM 3222.</title>
        <authorList>
            <person name="Poehlein A."/>
            <person name="Bengelsdorf F.R."/>
            <person name="Schiel-Bengelsdorf B."/>
            <person name="Duerre P."/>
            <person name="Daniel R."/>
        </authorList>
    </citation>
    <scope>NUCLEOTIDE SEQUENCE [LARGE SCALE GENOMIC DNA]</scope>
    <source>
        <strain evidence="7 8">DSM 3222</strain>
    </source>
</reference>
<dbReference type="InterPro" id="IPR027417">
    <property type="entry name" value="P-loop_NTPase"/>
</dbReference>
<evidence type="ECO:0000313" key="8">
    <source>
        <dbReference type="Proteomes" id="UP000050326"/>
    </source>
</evidence>
<dbReference type="InterPro" id="IPR047045">
    <property type="entry name" value="CobQ_N"/>
</dbReference>
<dbReference type="Gene3D" id="3.40.50.880">
    <property type="match status" value="1"/>
</dbReference>
<dbReference type="Proteomes" id="UP000050326">
    <property type="component" value="Unassembled WGS sequence"/>
</dbReference>
<evidence type="ECO:0000256" key="3">
    <source>
        <dbReference type="ARBA" id="ARBA00022962"/>
    </source>
</evidence>
<gene>
    <name evidence="7" type="primary">cobQ_2</name>
    <name evidence="4" type="synonym">cobQ</name>
    <name evidence="7" type="ORF">OXPF_34040</name>
</gene>
<dbReference type="GO" id="GO:0003824">
    <property type="term" value="F:catalytic activity"/>
    <property type="evidence" value="ECO:0007669"/>
    <property type="project" value="InterPro"/>
</dbReference>
<dbReference type="OrthoDB" id="9808302at2"/>
<dbReference type="UniPathway" id="UPA00148"/>
<dbReference type="AlphaFoldDB" id="A0A0P8W314"/>
<dbReference type="GO" id="GO:0009236">
    <property type="term" value="P:cobalamin biosynthetic process"/>
    <property type="evidence" value="ECO:0007669"/>
    <property type="project" value="UniProtKB-UniRule"/>
</dbReference>
<organism evidence="7 8">
    <name type="scientific">Oxobacter pfennigii</name>
    <dbReference type="NCBI Taxonomy" id="36849"/>
    <lineage>
        <taxon>Bacteria</taxon>
        <taxon>Bacillati</taxon>
        <taxon>Bacillota</taxon>
        <taxon>Clostridia</taxon>
        <taxon>Eubacteriales</taxon>
        <taxon>Clostridiaceae</taxon>
        <taxon>Oxobacter</taxon>
    </lineage>
</organism>
<comment type="similarity">
    <text evidence="4">Belongs to the CobB/CobQ family. CobQ subfamily.</text>
</comment>
<feature type="domain" description="CobB/CobQ-like glutamine amidotransferase" evidence="6">
    <location>
        <begin position="250"/>
        <end position="433"/>
    </location>
</feature>
<evidence type="ECO:0000256" key="4">
    <source>
        <dbReference type="HAMAP-Rule" id="MF_00028"/>
    </source>
</evidence>
<dbReference type="Pfam" id="PF01656">
    <property type="entry name" value="CbiA"/>
    <property type="match status" value="1"/>
</dbReference>
<dbReference type="HAMAP" id="MF_00028">
    <property type="entry name" value="CobQ"/>
    <property type="match status" value="1"/>
</dbReference>
<sequence>MRAIMLQGTGSDVGKSVLAAGLCRVFANRGLRVRPFKPQNMSNNAAPTIDGGEIGRAQALQAIGCRVPPTIDMNPVLLKPNSDIDAQIIVHGQVFGRLQAKDFHTGRIPFFDQVMESFERLKAQSDLVVVEGAGSPAEINFRRGDIANMGFAQPANVPVILIGDIDRGGVIASVVGTKMVLDPEDAALIKGFIINRFRGDLGLFDEGYKTIERMTGWKGLGVVPWIAAARSLPEEDAVAADIKRKAIVVIAVPVLPRISNHDDFDALEAEESVQIVRVYPGQALPGNANMVILPGSKATISDLTFFREQGWDLDLQAHIRRGGYVLGLCGGYQMMGTAIADPLGLEGEPSEVEGLGLLPVHTILTNDKRVTEVTGYSLPDRTPFRGYEIHCGRTELTFEATPLLQISGSGADGAISSNGRIAGCYVHRIFDDAKQRAHWLAKLGAASDGIDQSARVDEALNAFANILAESVDIDGILEIASSI</sequence>
<dbReference type="InterPro" id="IPR029062">
    <property type="entry name" value="Class_I_gatase-like"/>
</dbReference>
<evidence type="ECO:0000313" key="7">
    <source>
        <dbReference type="EMBL" id="KPU42973.1"/>
    </source>
</evidence>
<dbReference type="InterPro" id="IPR004459">
    <property type="entry name" value="CobQ_synth"/>
</dbReference>
<dbReference type="PANTHER" id="PTHR21343">
    <property type="entry name" value="DETHIOBIOTIN SYNTHETASE"/>
    <property type="match status" value="1"/>
</dbReference>
<dbReference type="SUPFAM" id="SSF52317">
    <property type="entry name" value="Class I glutamine amidotransferase-like"/>
    <property type="match status" value="1"/>
</dbReference>
<keyword evidence="2 4" id="KW-0169">Cobalamin biosynthesis</keyword>
<keyword evidence="8" id="KW-1185">Reference proteome</keyword>
<accession>A0A0P8W314</accession>
<feature type="domain" description="CobQ/CobB/MinD/ParA nucleotide binding" evidence="5">
    <location>
        <begin position="4"/>
        <end position="235"/>
    </location>
</feature>
<dbReference type="NCBIfam" id="NF001989">
    <property type="entry name" value="PRK00784.1"/>
    <property type="match status" value="1"/>
</dbReference>
<feature type="active site" description="Nucleophile" evidence="4">
    <location>
        <position position="329"/>
    </location>
</feature>
<protein>
    <recommendedName>
        <fullName evidence="4">Cobyric acid synthase</fullName>
    </recommendedName>
</protein>
<name>A0A0P8W314_9CLOT</name>
<dbReference type="InterPro" id="IPR033949">
    <property type="entry name" value="CobQ_GATase1"/>
</dbReference>
<evidence type="ECO:0000259" key="6">
    <source>
        <dbReference type="Pfam" id="PF07685"/>
    </source>
</evidence>
<dbReference type="RefSeq" id="WP_054876401.1">
    <property type="nucleotide sequence ID" value="NZ_LKET01000045.1"/>
</dbReference>
<comment type="caution">
    <text evidence="7">The sequence shown here is derived from an EMBL/GenBank/DDBJ whole genome shotgun (WGS) entry which is preliminary data.</text>
</comment>
<dbReference type="InterPro" id="IPR011698">
    <property type="entry name" value="GATase_3"/>
</dbReference>
<dbReference type="EMBL" id="LKET01000045">
    <property type="protein sequence ID" value="KPU42973.1"/>
    <property type="molecule type" value="Genomic_DNA"/>
</dbReference>
<dbReference type="PANTHER" id="PTHR21343:SF1">
    <property type="entry name" value="COBYRIC ACID SYNTHASE"/>
    <property type="match status" value="1"/>
</dbReference>